<organism evidence="7 8">
    <name type="scientific">Fusarium napiforme</name>
    <dbReference type="NCBI Taxonomy" id="42672"/>
    <lineage>
        <taxon>Eukaryota</taxon>
        <taxon>Fungi</taxon>
        <taxon>Dikarya</taxon>
        <taxon>Ascomycota</taxon>
        <taxon>Pezizomycotina</taxon>
        <taxon>Sordariomycetes</taxon>
        <taxon>Hypocreomycetidae</taxon>
        <taxon>Hypocreales</taxon>
        <taxon>Nectriaceae</taxon>
        <taxon>Fusarium</taxon>
        <taxon>Fusarium fujikuroi species complex</taxon>
    </lineage>
</organism>
<evidence type="ECO:0000256" key="4">
    <source>
        <dbReference type="ARBA" id="ARBA00023136"/>
    </source>
</evidence>
<dbReference type="PANTHER" id="PTHR23502:SF164">
    <property type="entry name" value="MAJOR FACILITATOR SUPERFAMILY (MFS) PROFILE DOMAIN-CONTAINING PROTEIN"/>
    <property type="match status" value="1"/>
</dbReference>
<evidence type="ECO:0000256" key="3">
    <source>
        <dbReference type="ARBA" id="ARBA00022989"/>
    </source>
</evidence>
<gene>
    <name evidence="7" type="ORF">FNAPI_82</name>
</gene>
<dbReference type="GO" id="GO:0005886">
    <property type="term" value="C:plasma membrane"/>
    <property type="evidence" value="ECO:0007669"/>
    <property type="project" value="TreeGrafter"/>
</dbReference>
<evidence type="ECO:0000256" key="2">
    <source>
        <dbReference type="ARBA" id="ARBA00022692"/>
    </source>
</evidence>
<comment type="caution">
    <text evidence="7">The sequence shown here is derived from an EMBL/GenBank/DDBJ whole genome shotgun (WGS) entry which is preliminary data.</text>
</comment>
<comment type="subcellular location">
    <subcellularLocation>
        <location evidence="1">Membrane</location>
        <topology evidence="1">Multi-pass membrane protein</topology>
    </subcellularLocation>
</comment>
<dbReference type="Proteomes" id="UP000574317">
    <property type="component" value="Unassembled WGS sequence"/>
</dbReference>
<keyword evidence="8" id="KW-1185">Reference proteome</keyword>
<evidence type="ECO:0000256" key="6">
    <source>
        <dbReference type="SAM" id="Phobius"/>
    </source>
</evidence>
<dbReference type="GO" id="GO:0022857">
    <property type="term" value="F:transmembrane transporter activity"/>
    <property type="evidence" value="ECO:0007669"/>
    <property type="project" value="TreeGrafter"/>
</dbReference>
<keyword evidence="5" id="KW-0325">Glycoprotein</keyword>
<evidence type="ECO:0000313" key="8">
    <source>
        <dbReference type="Proteomes" id="UP000574317"/>
    </source>
</evidence>
<dbReference type="AlphaFoldDB" id="A0A8H5NJB3"/>
<keyword evidence="3 6" id="KW-1133">Transmembrane helix</keyword>
<reference evidence="7 8" key="1">
    <citation type="submission" date="2020-05" db="EMBL/GenBank/DDBJ databases">
        <title>Identification and distribution of gene clusters putatively required for synthesis of sphingolipid metabolism inhibitors in phylogenetically diverse species of the filamentous fungus Fusarium.</title>
        <authorList>
            <person name="Kim H.-S."/>
            <person name="Busman M."/>
            <person name="Brown D.W."/>
            <person name="Divon H."/>
            <person name="Uhlig S."/>
            <person name="Proctor R.H."/>
        </authorList>
    </citation>
    <scope>NUCLEOTIDE SEQUENCE [LARGE SCALE GENOMIC DNA]</scope>
    <source>
        <strain evidence="7 8">NRRL 25196</strain>
    </source>
</reference>
<evidence type="ECO:0000256" key="5">
    <source>
        <dbReference type="ARBA" id="ARBA00023180"/>
    </source>
</evidence>
<name>A0A8H5NJB3_9HYPO</name>
<dbReference type="SUPFAM" id="SSF103473">
    <property type="entry name" value="MFS general substrate transporter"/>
    <property type="match status" value="1"/>
</dbReference>
<feature type="transmembrane region" description="Helical" evidence="6">
    <location>
        <begin position="102"/>
        <end position="120"/>
    </location>
</feature>
<dbReference type="Gene3D" id="1.20.1720.10">
    <property type="entry name" value="Multidrug resistance protein D"/>
    <property type="match status" value="1"/>
</dbReference>
<proteinExistence type="predicted"/>
<dbReference type="EMBL" id="JAAOAO010000004">
    <property type="protein sequence ID" value="KAF5568537.1"/>
    <property type="molecule type" value="Genomic_DNA"/>
</dbReference>
<sequence>MEKDDHHGKAKNVEDGGGNSAGVLLYDDHGNVRNLPVPSSNPNDPLNFAIWRQRLVLLAVCMYGIAGFGVIQSTPLFFGNLIAEYMKETRGTFHPDRIADLASYPSLCMGLGNFFFVPLSMALGRRFAFILSNIIFVASIIWAAKSQSFESHLGARCLQGLTAAFAVFAMILIIFCVPETFFDRRAAELSGRIHATDTYGSHRTFASPQATQDAGFDIDDARSENPTELSYKRQFNHRLSPGSLAHTKTYFSAFLCQRLEMPPCNFSPETVGTVQIGAAIGVLFGLGYGELAEPISRYLTERNGGVREPEQVLPNFILPSIFCFLGMIIYGASDPSGYGEGVVPRHLLSFFQLMETVVPKT</sequence>
<protein>
    <submittedName>
        <fullName evidence="7">Mfs general substrate transporter</fullName>
    </submittedName>
</protein>
<feature type="transmembrane region" description="Helical" evidence="6">
    <location>
        <begin position="127"/>
        <end position="144"/>
    </location>
</feature>
<feature type="transmembrane region" description="Helical" evidence="6">
    <location>
        <begin position="312"/>
        <end position="332"/>
    </location>
</feature>
<dbReference type="InterPro" id="IPR036259">
    <property type="entry name" value="MFS_trans_sf"/>
</dbReference>
<evidence type="ECO:0000313" key="7">
    <source>
        <dbReference type="EMBL" id="KAF5568537.1"/>
    </source>
</evidence>
<evidence type="ECO:0000256" key="1">
    <source>
        <dbReference type="ARBA" id="ARBA00004141"/>
    </source>
</evidence>
<feature type="transmembrane region" description="Helical" evidence="6">
    <location>
        <begin position="164"/>
        <end position="182"/>
    </location>
</feature>
<accession>A0A8H5NJB3</accession>
<keyword evidence="4 6" id="KW-0472">Membrane</keyword>
<keyword evidence="2 6" id="KW-0812">Transmembrane</keyword>
<dbReference type="PANTHER" id="PTHR23502">
    <property type="entry name" value="MAJOR FACILITATOR SUPERFAMILY"/>
    <property type="match status" value="1"/>
</dbReference>
<feature type="transmembrane region" description="Helical" evidence="6">
    <location>
        <begin position="55"/>
        <end position="82"/>
    </location>
</feature>